<name>A0ABS8S7A7_DATST</name>
<accession>A0ABS8S7A7</accession>
<protein>
    <submittedName>
        <fullName evidence="1">Uncharacterized protein</fullName>
    </submittedName>
</protein>
<evidence type="ECO:0000313" key="2">
    <source>
        <dbReference type="Proteomes" id="UP000823775"/>
    </source>
</evidence>
<comment type="caution">
    <text evidence="1">The sequence shown here is derived from an EMBL/GenBank/DDBJ whole genome shotgun (WGS) entry which is preliminary data.</text>
</comment>
<keyword evidence="2" id="KW-1185">Reference proteome</keyword>
<gene>
    <name evidence="1" type="ORF">HAX54_025999</name>
</gene>
<sequence length="114" mass="13101">MKTKYGGKIKVDIPDDIDRVAAISAKHGQTMWLKVKTRLHKDYLRYKNDEERLSHRPEDVSVVDWKYLAVSARNKLNRQKQTTKHSCGSKSFAEVEESTVKLLLTLSSVPQCLN</sequence>
<reference evidence="1 2" key="1">
    <citation type="journal article" date="2021" name="BMC Genomics">
        <title>Datura genome reveals duplications of psychoactive alkaloid biosynthetic genes and high mutation rate following tissue culture.</title>
        <authorList>
            <person name="Rajewski A."/>
            <person name="Carter-House D."/>
            <person name="Stajich J."/>
            <person name="Litt A."/>
        </authorList>
    </citation>
    <scope>NUCLEOTIDE SEQUENCE [LARGE SCALE GENOMIC DNA]</scope>
    <source>
        <strain evidence="1">AR-01</strain>
    </source>
</reference>
<evidence type="ECO:0000313" key="1">
    <source>
        <dbReference type="EMBL" id="MCD7454762.1"/>
    </source>
</evidence>
<dbReference type="Proteomes" id="UP000823775">
    <property type="component" value="Unassembled WGS sequence"/>
</dbReference>
<proteinExistence type="predicted"/>
<organism evidence="1 2">
    <name type="scientific">Datura stramonium</name>
    <name type="common">Jimsonweed</name>
    <name type="synonym">Common thornapple</name>
    <dbReference type="NCBI Taxonomy" id="4076"/>
    <lineage>
        <taxon>Eukaryota</taxon>
        <taxon>Viridiplantae</taxon>
        <taxon>Streptophyta</taxon>
        <taxon>Embryophyta</taxon>
        <taxon>Tracheophyta</taxon>
        <taxon>Spermatophyta</taxon>
        <taxon>Magnoliopsida</taxon>
        <taxon>eudicotyledons</taxon>
        <taxon>Gunneridae</taxon>
        <taxon>Pentapetalae</taxon>
        <taxon>asterids</taxon>
        <taxon>lamiids</taxon>
        <taxon>Solanales</taxon>
        <taxon>Solanaceae</taxon>
        <taxon>Solanoideae</taxon>
        <taxon>Datureae</taxon>
        <taxon>Datura</taxon>
    </lineage>
</organism>
<dbReference type="EMBL" id="JACEIK010000316">
    <property type="protein sequence ID" value="MCD7454762.1"/>
    <property type="molecule type" value="Genomic_DNA"/>
</dbReference>